<sequence>MPLLERATSPLSPSCSPRWPPRGTHRTTLRIWGSWRHTRVLAPQLRQWPCCGRCRLMAVRRRLPHTVFCSISTGDRAGLMVCASSSAR</sequence>
<protein>
    <submittedName>
        <fullName evidence="2">Uncharacterized protein</fullName>
    </submittedName>
</protein>
<reference evidence="2" key="2">
    <citation type="journal article" date="2015" name="Data Brief">
        <title>Shoot transcriptome of the giant reed, Arundo donax.</title>
        <authorList>
            <person name="Barrero R.A."/>
            <person name="Guerrero F.D."/>
            <person name="Moolhuijzen P."/>
            <person name="Goolsby J.A."/>
            <person name="Tidwell J."/>
            <person name="Bellgard S.E."/>
            <person name="Bellgard M.I."/>
        </authorList>
    </citation>
    <scope>NUCLEOTIDE SEQUENCE</scope>
    <source>
        <tissue evidence="2">Shoot tissue taken approximately 20 cm above the soil surface</tissue>
    </source>
</reference>
<dbReference type="EMBL" id="GBRH01212103">
    <property type="protein sequence ID" value="JAD85792.1"/>
    <property type="molecule type" value="Transcribed_RNA"/>
</dbReference>
<name>A0A0A9DPT1_ARUDO</name>
<evidence type="ECO:0000313" key="2">
    <source>
        <dbReference type="EMBL" id="JAD85792.1"/>
    </source>
</evidence>
<evidence type="ECO:0000256" key="1">
    <source>
        <dbReference type="SAM" id="MobiDB-lite"/>
    </source>
</evidence>
<accession>A0A0A9DPT1</accession>
<dbReference type="AlphaFoldDB" id="A0A0A9DPT1"/>
<feature type="region of interest" description="Disordered" evidence="1">
    <location>
        <begin position="1"/>
        <end position="23"/>
    </location>
</feature>
<organism evidence="2">
    <name type="scientific">Arundo donax</name>
    <name type="common">Giant reed</name>
    <name type="synonym">Donax arundinaceus</name>
    <dbReference type="NCBI Taxonomy" id="35708"/>
    <lineage>
        <taxon>Eukaryota</taxon>
        <taxon>Viridiplantae</taxon>
        <taxon>Streptophyta</taxon>
        <taxon>Embryophyta</taxon>
        <taxon>Tracheophyta</taxon>
        <taxon>Spermatophyta</taxon>
        <taxon>Magnoliopsida</taxon>
        <taxon>Liliopsida</taxon>
        <taxon>Poales</taxon>
        <taxon>Poaceae</taxon>
        <taxon>PACMAD clade</taxon>
        <taxon>Arundinoideae</taxon>
        <taxon>Arundineae</taxon>
        <taxon>Arundo</taxon>
    </lineage>
</organism>
<reference evidence="2" key="1">
    <citation type="submission" date="2014-09" db="EMBL/GenBank/DDBJ databases">
        <authorList>
            <person name="Magalhaes I.L.F."/>
            <person name="Oliveira U."/>
            <person name="Santos F.R."/>
            <person name="Vidigal T.H.D.A."/>
            <person name="Brescovit A.D."/>
            <person name="Santos A.J."/>
        </authorList>
    </citation>
    <scope>NUCLEOTIDE SEQUENCE</scope>
    <source>
        <tissue evidence="2">Shoot tissue taken approximately 20 cm above the soil surface</tissue>
    </source>
</reference>
<proteinExistence type="predicted"/>